<sequence>MPDDRHIDISGLNKAKVLAALWNNAAPPPAHVMPNPRNFAMTAAEAAEILLRQGAGFDYLEDRLLKVNLSDDTFDSWGYDRDNGAGLAARVIDRLRKTGSVAALSAGV</sequence>
<protein>
    <submittedName>
        <fullName evidence="1">Uncharacterized protein</fullName>
    </submittedName>
</protein>
<evidence type="ECO:0000313" key="2">
    <source>
        <dbReference type="Proteomes" id="UP000326486"/>
    </source>
</evidence>
<evidence type="ECO:0000313" key="1">
    <source>
        <dbReference type="EMBL" id="QFG13220.1"/>
    </source>
</evidence>
<dbReference type="RefSeq" id="YP_010754496.1">
    <property type="nucleotide sequence ID" value="NC_073461.1"/>
</dbReference>
<keyword evidence="2" id="KW-1185">Reference proteome</keyword>
<accession>A0A5J6TQW6</accession>
<reference evidence="1 2" key="1">
    <citation type="submission" date="2019-07" db="EMBL/GenBank/DDBJ databases">
        <authorList>
            <person name="Almisry A."/>
            <person name="Mousa M."/>
            <person name="Gordon L.L."/>
            <person name="Lee M."/>
            <person name="Mandava P."/>
            <person name="Moxley J.T."/>
            <person name="Shaffer C.D."/>
            <person name="Weston-Hafer K.A."/>
            <person name="Garlena R.A."/>
            <person name="Russell D.A."/>
            <person name="Pope W.H."/>
            <person name="Jacobs-Sera D."/>
            <person name="Hatfull G.F."/>
        </authorList>
    </citation>
    <scope>NUCLEOTIDE SEQUENCE [LARGE SCALE GENOMIC DNA]</scope>
</reference>
<gene>
    <name evidence="1" type="primary">28</name>
    <name evidence="1" type="ORF">SEA_GILGAMESH_28</name>
</gene>
<organism evidence="1 2">
    <name type="scientific">Streptomyces phage Gilgamesh</name>
    <dbReference type="NCBI Taxonomy" id="2599890"/>
    <lineage>
        <taxon>Viruses</taxon>
        <taxon>Duplodnaviria</taxon>
        <taxon>Heunggongvirae</taxon>
        <taxon>Uroviricota</taxon>
        <taxon>Caudoviricetes</taxon>
        <taxon>Gilgameshvirus</taxon>
        <taxon>Gilgameshvirus gilgamesh</taxon>
    </lineage>
</organism>
<dbReference type="KEGG" id="vg:80019090"/>
<name>A0A5J6TQW6_9CAUD</name>
<dbReference type="GeneID" id="80019090"/>
<dbReference type="EMBL" id="MN234216">
    <property type="protein sequence ID" value="QFG13220.1"/>
    <property type="molecule type" value="Genomic_DNA"/>
</dbReference>
<dbReference type="Proteomes" id="UP000326486">
    <property type="component" value="Segment"/>
</dbReference>
<proteinExistence type="predicted"/>